<feature type="compositionally biased region" description="Polar residues" evidence="8">
    <location>
        <begin position="301"/>
        <end position="313"/>
    </location>
</feature>
<dbReference type="EMBL" id="JAGEUA010000009">
    <property type="protein sequence ID" value="KAL0966080.1"/>
    <property type="molecule type" value="Genomic_DNA"/>
</dbReference>
<dbReference type="SUPFAM" id="SSF53335">
    <property type="entry name" value="S-adenosyl-L-methionine-dependent methyltransferases"/>
    <property type="match status" value="1"/>
</dbReference>
<sequence>MMIDYEKWNVVADIIFSQRNLSGDDGTIHCLCSRAFVQDRELYRSDRNAITDLTETGCQEAVGEHEEDQGEDENTEENELIDEEAQLMASMGLPVEFISSSALRRARKRLRNNANHWEAAPDNLNEEDLHSNQGQMDESSVENTTLQFDWFDVGEEPEEEGKPLTPNVQDGWEAYWSQQGENLLWQGWLATHPDSANSAAEPPWDSPDTKVAWEKHASDTFLYYWEQFTYWTAQGWTTDSSSSAPVETEQPGRVAEAGGEGRLQAACHEVEEFGGQPEGSVAGSSEVIHLLGQISLQSDGANQCNLSPQQANRVSGDDEPCDGGNRKRAASSNTERTESRDSKQDRCHQKNTNQLSERRASNSEDDEDDPPGRRDQKVKRSHELDLEENPQMSTEEAWDKLGLKRSHDPMFESVLTFKADRGRQRAGQAGRNRKKHAGGKAACHVNKHIFFPEEGDTTEPKMSKTFQKVQCFLQRVQKENSTDLTDTVDVPAGQSHDPDEASPACQQSEGPGERLEGQMQEEDVGEHTGLELDGTVQLLQTSHQNVFTVEEEEDEVKFRREVYSLDIPDYLVPEVLDDDNIETTGKTGKKKNKKKNKKRRKCGPLPAEIAAEPELAKYWAQRYRLFSRFDEGIKLDHEGWFSVSPEKIAEHIALRVQDGFHSELIIDAFCGVGGNAIQFALTGKRVLAIDIDPVRLALARHNAHVYQVAERIDFVQGDFLQLAPRLRADVVFLSPPWGGPDYLSADVFDIKTMMAPDGYPFFLTKELQLSY</sequence>
<comment type="caution">
    <text evidence="9">The sequence shown here is derived from an EMBL/GenBank/DDBJ whole genome shotgun (WGS) entry which is preliminary data.</text>
</comment>
<evidence type="ECO:0000313" key="9">
    <source>
        <dbReference type="EMBL" id="KAL0966080.1"/>
    </source>
</evidence>
<evidence type="ECO:0000256" key="6">
    <source>
        <dbReference type="ARBA" id="ARBA00049075"/>
    </source>
</evidence>
<keyword evidence="10" id="KW-1185">Reference proteome</keyword>
<dbReference type="InterPro" id="IPR019012">
    <property type="entry name" value="RNA_cap_Gua-N2-MeTrfase"/>
</dbReference>
<dbReference type="PANTHER" id="PTHR14741">
    <property type="entry name" value="S-ADENOSYLMETHIONINE-DEPENDENT METHYLTRANSFERASE RELATED"/>
    <property type="match status" value="1"/>
</dbReference>
<accession>A0ABD0W988</accession>
<feature type="region of interest" description="Disordered" evidence="8">
    <location>
        <begin position="420"/>
        <end position="441"/>
    </location>
</feature>
<comment type="catalytic activity">
    <reaction evidence="4">
        <text>a 5'-end (N(7)-methyl 5'-triphosphoguanosine)-ribonucleoside in snoRNA + S-adenosyl-L-methionine = a 5'-end (N(2),N(7)-dimethyl 5'-triphosphoguanosine)-ribonucleoside in snoRNA + S-adenosyl-L-homocysteine + H(+)</text>
        <dbReference type="Rhea" id="RHEA:78475"/>
        <dbReference type="Rhea" id="RHEA-COMP:19086"/>
        <dbReference type="Rhea" id="RHEA-COMP:19088"/>
        <dbReference type="ChEBI" id="CHEBI:15378"/>
        <dbReference type="ChEBI" id="CHEBI:57856"/>
        <dbReference type="ChEBI" id="CHEBI:59789"/>
        <dbReference type="ChEBI" id="CHEBI:156461"/>
        <dbReference type="ChEBI" id="CHEBI:172880"/>
    </reaction>
    <physiologicalReaction direction="left-to-right" evidence="4">
        <dbReference type="Rhea" id="RHEA:78476"/>
    </physiologicalReaction>
</comment>
<evidence type="ECO:0000256" key="5">
    <source>
        <dbReference type="ARBA" id="ARBA00048763"/>
    </source>
</evidence>
<evidence type="ECO:0000256" key="7">
    <source>
        <dbReference type="ARBA" id="ARBA00049790"/>
    </source>
</evidence>
<dbReference type="Proteomes" id="UP001557470">
    <property type="component" value="Unassembled WGS sequence"/>
</dbReference>
<reference evidence="9 10" key="1">
    <citation type="submission" date="2024-06" db="EMBL/GenBank/DDBJ databases">
        <authorList>
            <person name="Pan Q."/>
            <person name="Wen M."/>
            <person name="Jouanno E."/>
            <person name="Zahm M."/>
            <person name="Klopp C."/>
            <person name="Cabau C."/>
            <person name="Louis A."/>
            <person name="Berthelot C."/>
            <person name="Parey E."/>
            <person name="Roest Crollius H."/>
            <person name="Montfort J."/>
            <person name="Robinson-Rechavi M."/>
            <person name="Bouchez O."/>
            <person name="Lampietro C."/>
            <person name="Lopez Roques C."/>
            <person name="Donnadieu C."/>
            <person name="Postlethwait J."/>
            <person name="Bobe J."/>
            <person name="Verreycken H."/>
            <person name="Guiguen Y."/>
        </authorList>
    </citation>
    <scope>NUCLEOTIDE SEQUENCE [LARGE SCALE GENOMIC DNA]</scope>
    <source>
        <strain evidence="9">Up_M1</strain>
        <tissue evidence="9">Testis</tissue>
    </source>
</reference>
<dbReference type="InterPro" id="IPR029063">
    <property type="entry name" value="SAM-dependent_MTases_sf"/>
</dbReference>
<evidence type="ECO:0000256" key="3">
    <source>
        <dbReference type="ARBA" id="ARBA00047418"/>
    </source>
</evidence>
<feature type="compositionally biased region" description="Polar residues" evidence="8">
    <location>
        <begin position="131"/>
        <end position="140"/>
    </location>
</feature>
<feature type="compositionally biased region" description="Acidic residues" evidence="8">
    <location>
        <begin position="65"/>
        <end position="77"/>
    </location>
</feature>
<dbReference type="PANTHER" id="PTHR14741:SF32">
    <property type="entry name" value="TRIMETHYLGUANOSINE SYNTHASE"/>
    <property type="match status" value="1"/>
</dbReference>
<gene>
    <name evidence="9" type="ORF">UPYG_G00290630</name>
</gene>
<name>A0ABD0W988_UMBPY</name>
<feature type="compositionally biased region" description="Basic and acidic residues" evidence="8">
    <location>
        <begin position="335"/>
        <end position="348"/>
    </location>
</feature>
<evidence type="ECO:0000256" key="8">
    <source>
        <dbReference type="SAM" id="MobiDB-lite"/>
    </source>
</evidence>
<dbReference type="CDD" id="cd02440">
    <property type="entry name" value="AdoMet_MTases"/>
    <property type="match status" value="1"/>
</dbReference>
<comment type="catalytic activity">
    <reaction evidence="5">
        <text>a 5'-end (N(2),N(7)-dimethyl 5'-triphosphoguanosine)-ribonucleoside in snRNA + S-adenosyl-L-methionine = a 5'-end (N(2),N(2),N(7)-trimethyl 5'-triphosphoguanosine)-ribonucleoside in snRNA + S-adenosyl-L-homocysteine + H(+)</text>
        <dbReference type="Rhea" id="RHEA:78479"/>
        <dbReference type="Rhea" id="RHEA-COMP:19087"/>
        <dbReference type="Rhea" id="RHEA-COMP:19089"/>
        <dbReference type="ChEBI" id="CHEBI:15378"/>
        <dbReference type="ChEBI" id="CHEBI:57856"/>
        <dbReference type="ChEBI" id="CHEBI:59789"/>
        <dbReference type="ChEBI" id="CHEBI:167623"/>
        <dbReference type="ChEBI" id="CHEBI:172880"/>
    </reaction>
    <physiologicalReaction direction="left-to-right" evidence="5">
        <dbReference type="Rhea" id="RHEA:78480"/>
    </physiologicalReaction>
</comment>
<feature type="region of interest" description="Disordered" evidence="8">
    <location>
        <begin position="55"/>
        <end position="77"/>
    </location>
</feature>
<evidence type="ECO:0000256" key="2">
    <source>
        <dbReference type="ARBA" id="ARBA00025783"/>
    </source>
</evidence>
<comment type="similarity">
    <text evidence="2">Belongs to the methyltransferase superfamily. Trimethylguanosine synthase family.</text>
</comment>
<comment type="catalytic activity">
    <reaction evidence="3">
        <text>a 5'-end (N(2),N(7)-dimethyl 5'-triphosphoguanosine)-ribonucleoside in snoRNA + S-adenosyl-L-methionine = a 5'-end (N(2),N(2),N(7)-trimethyl 5'-triphosphoguanosine)-ribonucleoside in snoRNA + S-adenosyl-L-homocysteine + H(+)</text>
        <dbReference type="Rhea" id="RHEA:78507"/>
        <dbReference type="Rhea" id="RHEA-COMP:19088"/>
        <dbReference type="Rhea" id="RHEA-COMP:19090"/>
        <dbReference type="ChEBI" id="CHEBI:15378"/>
        <dbReference type="ChEBI" id="CHEBI:57856"/>
        <dbReference type="ChEBI" id="CHEBI:59789"/>
        <dbReference type="ChEBI" id="CHEBI:167623"/>
        <dbReference type="ChEBI" id="CHEBI:172880"/>
    </reaction>
    <physiologicalReaction direction="left-to-right" evidence="3">
        <dbReference type="Rhea" id="RHEA:78508"/>
    </physiologicalReaction>
</comment>
<organism evidence="9 10">
    <name type="scientific">Umbra pygmaea</name>
    <name type="common">Eastern mudminnow</name>
    <dbReference type="NCBI Taxonomy" id="75934"/>
    <lineage>
        <taxon>Eukaryota</taxon>
        <taxon>Metazoa</taxon>
        <taxon>Chordata</taxon>
        <taxon>Craniata</taxon>
        <taxon>Vertebrata</taxon>
        <taxon>Euteleostomi</taxon>
        <taxon>Actinopterygii</taxon>
        <taxon>Neopterygii</taxon>
        <taxon>Teleostei</taxon>
        <taxon>Protacanthopterygii</taxon>
        <taxon>Esociformes</taxon>
        <taxon>Umbridae</taxon>
        <taxon>Umbra</taxon>
    </lineage>
</organism>
<dbReference type="Gene3D" id="3.40.50.150">
    <property type="entry name" value="Vaccinia Virus protein VP39"/>
    <property type="match status" value="1"/>
</dbReference>
<proteinExistence type="inferred from homology"/>
<feature type="region of interest" description="Disordered" evidence="8">
    <location>
        <begin position="239"/>
        <end position="259"/>
    </location>
</feature>
<feature type="compositionally biased region" description="Basic residues" evidence="8">
    <location>
        <begin position="587"/>
        <end position="601"/>
    </location>
</feature>
<feature type="region of interest" description="Disordered" evidence="8">
    <location>
        <begin position="480"/>
        <end position="525"/>
    </location>
</feature>
<feature type="region of interest" description="Disordered" evidence="8">
    <location>
        <begin position="580"/>
        <end position="601"/>
    </location>
</feature>
<evidence type="ECO:0000256" key="4">
    <source>
        <dbReference type="ARBA" id="ARBA00048740"/>
    </source>
</evidence>
<feature type="region of interest" description="Disordered" evidence="8">
    <location>
        <begin position="301"/>
        <end position="395"/>
    </location>
</feature>
<feature type="region of interest" description="Disordered" evidence="8">
    <location>
        <begin position="116"/>
        <end position="140"/>
    </location>
</feature>
<dbReference type="AlphaFoldDB" id="A0ABD0W988"/>
<evidence type="ECO:0000313" key="10">
    <source>
        <dbReference type="Proteomes" id="UP001557470"/>
    </source>
</evidence>
<comment type="catalytic activity">
    <reaction evidence="6">
        <text>a 5'-end (N(7)-methyl 5'-triphosphoguanosine)-ribonucleoside in snRNA + S-adenosyl-L-methionine = a 5'-end (N(2),N(7)-dimethyl 5'-triphosphoguanosine)-ribonucleoside in snRNA + S-adenosyl-L-homocysteine + H(+)</text>
        <dbReference type="Rhea" id="RHEA:78471"/>
        <dbReference type="Rhea" id="RHEA-COMP:19085"/>
        <dbReference type="Rhea" id="RHEA-COMP:19087"/>
        <dbReference type="ChEBI" id="CHEBI:15378"/>
        <dbReference type="ChEBI" id="CHEBI:57856"/>
        <dbReference type="ChEBI" id="CHEBI:59789"/>
        <dbReference type="ChEBI" id="CHEBI:156461"/>
        <dbReference type="ChEBI" id="CHEBI:172880"/>
    </reaction>
    <physiologicalReaction direction="left-to-right" evidence="6">
        <dbReference type="Rhea" id="RHEA:78472"/>
    </physiologicalReaction>
</comment>
<protein>
    <recommendedName>
        <fullName evidence="1">Trimethylguanosine synthase</fullName>
    </recommendedName>
    <alternativeName>
        <fullName evidence="7">Cap-specific guanine-N(2) methyltransferase</fullName>
    </alternativeName>
</protein>
<dbReference type="Pfam" id="PF09445">
    <property type="entry name" value="Methyltransf_15"/>
    <property type="match status" value="1"/>
</dbReference>
<evidence type="ECO:0000256" key="1">
    <source>
        <dbReference type="ARBA" id="ARBA00018517"/>
    </source>
</evidence>